<evidence type="ECO:0000256" key="1">
    <source>
        <dbReference type="ARBA" id="ARBA00022723"/>
    </source>
</evidence>
<dbReference type="GO" id="GO:0046872">
    <property type="term" value="F:metal ion binding"/>
    <property type="evidence" value="ECO:0007669"/>
    <property type="project" value="UniProtKB-KW"/>
</dbReference>
<evidence type="ECO:0000256" key="3">
    <source>
        <dbReference type="ARBA" id="ARBA00023014"/>
    </source>
</evidence>
<dbReference type="PANTHER" id="PTHR11670">
    <property type="entry name" value="ACONITASE/IRON-RESPONSIVE ELEMENT FAMILY MEMBER"/>
    <property type="match status" value="1"/>
</dbReference>
<evidence type="ECO:0000256" key="4">
    <source>
        <dbReference type="SAM" id="Phobius"/>
    </source>
</evidence>
<keyword evidence="1" id="KW-0479">Metal-binding</keyword>
<keyword evidence="3" id="KW-0411">Iron-sulfur</keyword>
<dbReference type="InterPro" id="IPR036008">
    <property type="entry name" value="Aconitase_4Fe-4S_dom"/>
</dbReference>
<dbReference type="Gene3D" id="3.30.499.10">
    <property type="entry name" value="Aconitase, domain 3"/>
    <property type="match status" value="1"/>
</dbReference>
<evidence type="ECO:0000259" key="5">
    <source>
        <dbReference type="Pfam" id="PF00330"/>
    </source>
</evidence>
<keyword evidence="7" id="KW-1185">Reference proteome</keyword>
<dbReference type="InterPro" id="IPR006249">
    <property type="entry name" value="Aconitase/IRP2"/>
</dbReference>
<accession>A0A5P1FI12</accession>
<dbReference type="InterPro" id="IPR015931">
    <property type="entry name" value="Acnase/IPM_dHydase_lsu_aba_1/3"/>
</dbReference>
<reference evidence="7" key="1">
    <citation type="journal article" date="2017" name="Nat. Commun.">
        <title>The asparagus genome sheds light on the origin and evolution of a young Y chromosome.</title>
        <authorList>
            <person name="Harkess A."/>
            <person name="Zhou J."/>
            <person name="Xu C."/>
            <person name="Bowers J.E."/>
            <person name="Van der Hulst R."/>
            <person name="Ayyampalayam S."/>
            <person name="Mercati F."/>
            <person name="Riccardi P."/>
            <person name="McKain M.R."/>
            <person name="Kakrana A."/>
            <person name="Tang H."/>
            <person name="Ray J."/>
            <person name="Groenendijk J."/>
            <person name="Arikit S."/>
            <person name="Mathioni S.M."/>
            <person name="Nakano M."/>
            <person name="Shan H."/>
            <person name="Telgmann-Rauber A."/>
            <person name="Kanno A."/>
            <person name="Yue Z."/>
            <person name="Chen H."/>
            <person name="Li W."/>
            <person name="Chen Y."/>
            <person name="Xu X."/>
            <person name="Zhang Y."/>
            <person name="Luo S."/>
            <person name="Chen H."/>
            <person name="Gao J."/>
            <person name="Mao Z."/>
            <person name="Pires J.C."/>
            <person name="Luo M."/>
            <person name="Kudrna D."/>
            <person name="Wing R.A."/>
            <person name="Meyers B.C."/>
            <person name="Yi K."/>
            <person name="Kong H."/>
            <person name="Lavrijsen P."/>
            <person name="Sunseri F."/>
            <person name="Falavigna A."/>
            <person name="Ye Y."/>
            <person name="Leebens-Mack J.H."/>
            <person name="Chen G."/>
        </authorList>
    </citation>
    <scope>NUCLEOTIDE SEQUENCE [LARGE SCALE GENOMIC DNA]</scope>
    <source>
        <strain evidence="7">cv. DH0086</strain>
    </source>
</reference>
<dbReference type="SUPFAM" id="SSF53732">
    <property type="entry name" value="Aconitase iron-sulfur domain"/>
    <property type="match status" value="1"/>
</dbReference>
<evidence type="ECO:0000256" key="2">
    <source>
        <dbReference type="ARBA" id="ARBA00023004"/>
    </source>
</evidence>
<feature type="transmembrane region" description="Helical" evidence="4">
    <location>
        <begin position="201"/>
        <end position="224"/>
    </location>
</feature>
<name>A0A5P1FI12_ASPOF</name>
<gene>
    <name evidence="6" type="ORF">A4U43_C02F12820</name>
</gene>
<evidence type="ECO:0000313" key="7">
    <source>
        <dbReference type="Proteomes" id="UP000243459"/>
    </source>
</evidence>
<dbReference type="Gramene" id="ONK77968">
    <property type="protein sequence ID" value="ONK77968"/>
    <property type="gene ID" value="A4U43_C02F12820"/>
</dbReference>
<dbReference type="InterPro" id="IPR001030">
    <property type="entry name" value="Acoase/IPM_deHydtase_lsu_aba"/>
</dbReference>
<proteinExistence type="predicted"/>
<dbReference type="GO" id="GO:0051536">
    <property type="term" value="F:iron-sulfur cluster binding"/>
    <property type="evidence" value="ECO:0007669"/>
    <property type="project" value="UniProtKB-KW"/>
</dbReference>
<keyword evidence="2" id="KW-0408">Iron</keyword>
<dbReference type="Pfam" id="PF00330">
    <property type="entry name" value="Aconitase"/>
    <property type="match status" value="1"/>
</dbReference>
<organism evidence="6 7">
    <name type="scientific">Asparagus officinalis</name>
    <name type="common">Garden asparagus</name>
    <dbReference type="NCBI Taxonomy" id="4686"/>
    <lineage>
        <taxon>Eukaryota</taxon>
        <taxon>Viridiplantae</taxon>
        <taxon>Streptophyta</taxon>
        <taxon>Embryophyta</taxon>
        <taxon>Tracheophyta</taxon>
        <taxon>Spermatophyta</taxon>
        <taxon>Magnoliopsida</taxon>
        <taxon>Liliopsida</taxon>
        <taxon>Asparagales</taxon>
        <taxon>Asparagaceae</taxon>
        <taxon>Asparagoideae</taxon>
        <taxon>Asparagus</taxon>
    </lineage>
</organism>
<dbReference type="EMBL" id="CM007382">
    <property type="protein sequence ID" value="ONK77968.1"/>
    <property type="molecule type" value="Genomic_DNA"/>
</dbReference>
<sequence>MQCGADQSETGAYGTACGAHAQTLLPGVNWMIASLQTLDIGLLKFLDTAAFRLMYLTPSFHTYKLPYSIRILLESAIRNFDNFQVIKNDVEKIIDWENTSPKQVEIPFKPTHVLLQDFTGVPSVVDLACMRDAMNKLGSDSNKINPLVPVDLVIDHSVQVDVARSENAVQANMELEFQRNKERFGFLKWGSTAFHNMLCRYYILICVVCLQLHLHGSILMLLLYQVSGGYISGVACLCYDLCLAIKSPSFQEPMSMVLPGVVGFKLSGKLRDGVTATGPFTSAVGR</sequence>
<keyword evidence="4" id="KW-0472">Membrane</keyword>
<keyword evidence="4" id="KW-0812">Transmembrane</keyword>
<keyword evidence="4" id="KW-1133">Transmembrane helix</keyword>
<dbReference type="AlphaFoldDB" id="A0A5P1FI12"/>
<feature type="domain" description="Aconitase/3-isopropylmalate dehydratase large subunit alpha/beta/alpha" evidence="5">
    <location>
        <begin position="91"/>
        <end position="197"/>
    </location>
</feature>
<dbReference type="Proteomes" id="UP000243459">
    <property type="component" value="Chromosome 2"/>
</dbReference>
<evidence type="ECO:0000313" key="6">
    <source>
        <dbReference type="EMBL" id="ONK77968.1"/>
    </source>
</evidence>
<protein>
    <recommendedName>
        <fullName evidence="5">Aconitase/3-isopropylmalate dehydratase large subunit alpha/beta/alpha domain-containing protein</fullName>
    </recommendedName>
</protein>